<keyword evidence="3" id="KW-1185">Reference proteome</keyword>
<accession>N1VA00</accession>
<reference evidence="2 3" key="1">
    <citation type="journal article" date="2013" name="Genome Announc.">
        <title>Draft Genome Sequence of Arthrobacter crystallopoietes Strain BAB-32, Revealing Genes for Bioremediation.</title>
        <authorList>
            <person name="Joshi M.N."/>
            <person name="Pandit A.S."/>
            <person name="Sharma A."/>
            <person name="Pandya R.V."/>
            <person name="Desai S.M."/>
            <person name="Saxena A.K."/>
            <person name="Bagatharia S.B."/>
        </authorList>
    </citation>
    <scope>NUCLEOTIDE SEQUENCE [LARGE SCALE GENOMIC DNA]</scope>
    <source>
        <strain evidence="2 3">BAB-32</strain>
    </source>
</reference>
<feature type="domain" description="CobW C-terminal" evidence="1">
    <location>
        <begin position="205"/>
        <end position="318"/>
    </location>
</feature>
<evidence type="ECO:0000313" key="3">
    <source>
        <dbReference type="Proteomes" id="UP000010729"/>
    </source>
</evidence>
<name>N1VA00_9MICC</name>
<dbReference type="InterPro" id="IPR011629">
    <property type="entry name" value="CobW-like_C"/>
</dbReference>
<evidence type="ECO:0000313" key="2">
    <source>
        <dbReference type="EMBL" id="EMY35118.1"/>
    </source>
</evidence>
<dbReference type="EMBL" id="ANPE02000085">
    <property type="protein sequence ID" value="EMY35118.1"/>
    <property type="molecule type" value="Genomic_DNA"/>
</dbReference>
<dbReference type="Pfam" id="PF07683">
    <property type="entry name" value="CobW_C"/>
    <property type="match status" value="1"/>
</dbReference>
<dbReference type="SMART" id="SM00833">
    <property type="entry name" value="CobW_C"/>
    <property type="match status" value="1"/>
</dbReference>
<dbReference type="Proteomes" id="UP000010729">
    <property type="component" value="Unassembled WGS sequence"/>
</dbReference>
<evidence type="ECO:0000259" key="1">
    <source>
        <dbReference type="SMART" id="SM00833"/>
    </source>
</evidence>
<organism evidence="2 3">
    <name type="scientific">Arthrobacter crystallopoietes BAB-32</name>
    <dbReference type="NCBI Taxonomy" id="1246476"/>
    <lineage>
        <taxon>Bacteria</taxon>
        <taxon>Bacillati</taxon>
        <taxon>Actinomycetota</taxon>
        <taxon>Actinomycetes</taxon>
        <taxon>Micrococcales</taxon>
        <taxon>Micrococcaceae</taxon>
        <taxon>Crystallibacter</taxon>
    </lineage>
</organism>
<dbReference type="AlphaFoldDB" id="N1VA00"/>
<comment type="caution">
    <text evidence="2">The sequence shown here is derived from an EMBL/GenBank/DDBJ whole genome shotgun (WGS) entry which is preliminary data.</text>
</comment>
<proteinExistence type="predicted"/>
<dbReference type="InterPro" id="IPR051927">
    <property type="entry name" value="Zn_Chap_cDPG_Synth"/>
</dbReference>
<gene>
    <name evidence="2" type="ORF">D477_006021</name>
</gene>
<sequence>MTVLHDLLENGSVLRRIYRGRQEVERVETPLEHGCLSCTVRLDVVPTVHRLLQDGAAELVVSLPPSVPADLVVEQFRHSADPAPHIDSIITACSPAGLEDQLWDTHTLFESGYTPTPGDDRTPGEFLIGELAYCDTVHCSDLVLAPAAPDAHSRGTRLVREIAPHAAVVVPGKTGPLAGFDLREARARSRAGSVRIPAASSNAPFRTAVLRAARPLHPGRFRLALGELAAGNCWLRGRVWLASAPTARIALRGYGPRVILEDTGPWVADAPNPARAADPGSDAALDWHAEHGDRGTVLAVTGDSVDEAVAAGLLAGCELTAADLAAGVGHLPDPFGLSAAH</sequence>
<protein>
    <submittedName>
        <fullName evidence="2">GTPase, G3E family protein</fullName>
    </submittedName>
</protein>
<dbReference type="PANTHER" id="PTHR43603">
    <property type="entry name" value="COBW DOMAIN-CONTAINING PROTEIN DDB_G0274527"/>
    <property type="match status" value="1"/>
</dbReference>
<dbReference type="PANTHER" id="PTHR43603:SF1">
    <property type="entry name" value="ZINC-REGULATED GTPASE METALLOPROTEIN ACTIVATOR 1"/>
    <property type="match status" value="1"/>
</dbReference>